<dbReference type="InterPro" id="IPR039375">
    <property type="entry name" value="NodN-like"/>
</dbReference>
<organism evidence="2 3">
    <name type="scientific">Archangium violaceum Cb vi76</name>
    <dbReference type="NCBI Taxonomy" id="1406225"/>
    <lineage>
        <taxon>Bacteria</taxon>
        <taxon>Pseudomonadati</taxon>
        <taxon>Myxococcota</taxon>
        <taxon>Myxococcia</taxon>
        <taxon>Myxococcales</taxon>
        <taxon>Cystobacterineae</taxon>
        <taxon>Archangiaceae</taxon>
        <taxon>Archangium</taxon>
    </lineage>
</organism>
<dbReference type="PANTHER" id="PTHR42993">
    <property type="entry name" value="MAOC-LIKE DEHYDRATASE DOMAIN-CONTAINING PROTEIN"/>
    <property type="match status" value="1"/>
</dbReference>
<name>A0A084SSP0_9BACT</name>
<dbReference type="SUPFAM" id="SSF54637">
    <property type="entry name" value="Thioesterase/thiol ester dehydrase-isomerase"/>
    <property type="match status" value="1"/>
</dbReference>
<dbReference type="Pfam" id="PF01575">
    <property type="entry name" value="MaoC_dehydratas"/>
    <property type="match status" value="1"/>
</dbReference>
<sequence>MPNTTIIDGLDGLRALAGQKLGASEWKQLAHEDIVRFAEATGDFQWIHVDRERCARESPFGVPIAHGYFSVSRIAGLFFEIVDIRGFALVLNYGLNKVRFPAPLKTGARYRLSLELKELKDIPKGVEALMLATIEVEGESKPACAAEALYRFMTA</sequence>
<protein>
    <submittedName>
        <fullName evidence="2">Dehydratase</fullName>
    </submittedName>
</protein>
<dbReference type="CDD" id="cd03450">
    <property type="entry name" value="NodN"/>
    <property type="match status" value="1"/>
</dbReference>
<dbReference type="EMBL" id="JPMI01000142">
    <property type="protein sequence ID" value="KFA91475.1"/>
    <property type="molecule type" value="Genomic_DNA"/>
</dbReference>
<dbReference type="AlphaFoldDB" id="A0A084SSP0"/>
<reference evidence="2 3" key="1">
    <citation type="submission" date="2014-07" db="EMBL/GenBank/DDBJ databases">
        <title>Draft Genome Sequence of Gephyronic Acid Producer, Cystobacter violaceus Strain Cb vi76.</title>
        <authorList>
            <person name="Stevens D.C."/>
            <person name="Young J."/>
            <person name="Carmichael R."/>
            <person name="Tan J."/>
            <person name="Taylor R.E."/>
        </authorList>
    </citation>
    <scope>NUCLEOTIDE SEQUENCE [LARGE SCALE GENOMIC DNA]</scope>
    <source>
        <strain evidence="2 3">Cb vi76</strain>
    </source>
</reference>
<comment type="caution">
    <text evidence="2">The sequence shown here is derived from an EMBL/GenBank/DDBJ whole genome shotgun (WGS) entry which is preliminary data.</text>
</comment>
<evidence type="ECO:0000313" key="2">
    <source>
        <dbReference type="EMBL" id="KFA91475.1"/>
    </source>
</evidence>
<dbReference type="Proteomes" id="UP000028547">
    <property type="component" value="Unassembled WGS sequence"/>
</dbReference>
<gene>
    <name evidence="2" type="ORF">Q664_21950</name>
</gene>
<evidence type="ECO:0000259" key="1">
    <source>
        <dbReference type="Pfam" id="PF01575"/>
    </source>
</evidence>
<dbReference type="InterPro" id="IPR002539">
    <property type="entry name" value="MaoC-like_dom"/>
</dbReference>
<evidence type="ECO:0000313" key="3">
    <source>
        <dbReference type="Proteomes" id="UP000028547"/>
    </source>
</evidence>
<dbReference type="Gene3D" id="3.10.129.10">
    <property type="entry name" value="Hotdog Thioesterase"/>
    <property type="match status" value="1"/>
</dbReference>
<proteinExistence type="predicted"/>
<dbReference type="RefSeq" id="WP_043398607.1">
    <property type="nucleotide sequence ID" value="NZ_JPMI01000142.1"/>
</dbReference>
<dbReference type="PANTHER" id="PTHR42993:SF1">
    <property type="entry name" value="MAOC-LIKE DEHYDRATASE DOMAIN-CONTAINING PROTEIN"/>
    <property type="match status" value="1"/>
</dbReference>
<accession>A0A084SSP0</accession>
<feature type="domain" description="MaoC-like" evidence="1">
    <location>
        <begin position="17"/>
        <end position="123"/>
    </location>
</feature>
<dbReference type="InterPro" id="IPR029069">
    <property type="entry name" value="HotDog_dom_sf"/>
</dbReference>